<dbReference type="CDD" id="cd05239">
    <property type="entry name" value="GDP_FS_SDR_e"/>
    <property type="match status" value="1"/>
</dbReference>
<feature type="binding site" evidence="5">
    <location>
        <position position="188"/>
    </location>
    <ligand>
        <name>substrate</name>
    </ligand>
</feature>
<dbReference type="OrthoDB" id="9811425at2"/>
<feature type="binding site" evidence="5">
    <location>
        <position position="180"/>
    </location>
    <ligand>
        <name>NADP(+)</name>
        <dbReference type="ChEBI" id="CHEBI:58349"/>
    </ligand>
</feature>
<dbReference type="GO" id="GO:0070401">
    <property type="term" value="F:NADP+ binding"/>
    <property type="evidence" value="ECO:0007669"/>
    <property type="project" value="UniProtKB-UniRule"/>
</dbReference>
<evidence type="ECO:0000313" key="7">
    <source>
        <dbReference type="EMBL" id="AZQ43125.1"/>
    </source>
</evidence>
<dbReference type="KEGG" id="noj:EJ995_02325"/>
<dbReference type="PANTHER" id="PTHR43238:SF1">
    <property type="entry name" value="GDP-L-FUCOSE SYNTHASE"/>
    <property type="match status" value="1"/>
</dbReference>
<proteinExistence type="inferred from homology"/>
<dbReference type="PANTHER" id="PTHR43238">
    <property type="entry name" value="GDP-L-FUCOSE SYNTHASE"/>
    <property type="match status" value="1"/>
</dbReference>
<protein>
    <recommendedName>
        <fullName evidence="5">GDP-L-fucose synthase</fullName>
        <ecNumber evidence="5">1.1.1.271</ecNumber>
    </recommendedName>
    <alternativeName>
        <fullName evidence="5">GDP-4-keto-6-deoxy-D-mannose-3,5-epimerase-4-reductase</fullName>
    </alternativeName>
</protein>
<comment type="similarity">
    <text evidence="1 5">Belongs to the NAD(P)-dependent epimerase/dehydratase family. Fucose synthase subfamily.</text>
</comment>
<reference evidence="7 8" key="1">
    <citation type="submission" date="2018-12" db="EMBL/GenBank/DDBJ databases">
        <title>Complete genome of Nonlabens sp. MJ115.</title>
        <authorList>
            <person name="Choi H.S."/>
            <person name="Jung J."/>
        </authorList>
    </citation>
    <scope>NUCLEOTIDE SEQUENCE [LARGE SCALE GENOMIC DNA]</scope>
    <source>
        <strain evidence="7 8">MJ115</strain>
    </source>
</reference>
<evidence type="ECO:0000259" key="6">
    <source>
        <dbReference type="Pfam" id="PF01370"/>
    </source>
</evidence>
<keyword evidence="5" id="KW-0511">Multifunctional enzyme</keyword>
<dbReference type="Proteomes" id="UP000279600">
    <property type="component" value="Chromosome"/>
</dbReference>
<comment type="function">
    <text evidence="5">Catalyzes the two-step NADP-dependent conversion of GDP-4-dehydro-6-deoxy-D-mannose to GDP-fucose, involving an epimerase and a reductase reaction.</text>
</comment>
<dbReference type="Gene3D" id="3.90.25.10">
    <property type="entry name" value="UDP-galactose 4-epimerase, domain 1"/>
    <property type="match status" value="1"/>
</dbReference>
<dbReference type="InterPro" id="IPR001509">
    <property type="entry name" value="Epimerase_deHydtase"/>
</dbReference>
<dbReference type="AlphaFoldDB" id="A0A3S9MVB6"/>
<feature type="binding site" evidence="5">
    <location>
        <begin position="164"/>
        <end position="167"/>
    </location>
    <ligand>
        <name>NADP(+)</name>
        <dbReference type="ChEBI" id="CHEBI:58349"/>
    </ligand>
</feature>
<keyword evidence="8" id="KW-1185">Reference proteome</keyword>
<dbReference type="UniPathway" id="UPA00128">
    <property type="reaction ID" value="UER00191"/>
</dbReference>
<organism evidence="7 8">
    <name type="scientific">Nonlabens ponticola</name>
    <dbReference type="NCBI Taxonomy" id="2496866"/>
    <lineage>
        <taxon>Bacteria</taxon>
        <taxon>Pseudomonadati</taxon>
        <taxon>Bacteroidota</taxon>
        <taxon>Flavobacteriia</taxon>
        <taxon>Flavobacteriales</taxon>
        <taxon>Flavobacteriaceae</taxon>
        <taxon>Nonlabens</taxon>
    </lineage>
</organism>
<dbReference type="GO" id="GO:0042351">
    <property type="term" value="P:'de novo' GDP-L-fucose biosynthetic process"/>
    <property type="evidence" value="ECO:0007669"/>
    <property type="project" value="UniProtKB-UniRule"/>
</dbReference>
<comment type="catalytic activity">
    <reaction evidence="5">
        <text>GDP-beta-L-fucose + NADP(+) = GDP-4-dehydro-alpha-D-rhamnose + NADPH + H(+)</text>
        <dbReference type="Rhea" id="RHEA:18885"/>
        <dbReference type="ChEBI" id="CHEBI:15378"/>
        <dbReference type="ChEBI" id="CHEBI:57273"/>
        <dbReference type="ChEBI" id="CHEBI:57783"/>
        <dbReference type="ChEBI" id="CHEBI:57964"/>
        <dbReference type="ChEBI" id="CHEBI:58349"/>
        <dbReference type="EC" id="1.1.1.271"/>
    </reaction>
</comment>
<keyword evidence="3 5" id="KW-0560">Oxidoreductase</keyword>
<name>A0A3S9MVB6_9FLAO</name>
<accession>A0A3S9MVB6</accession>
<evidence type="ECO:0000256" key="3">
    <source>
        <dbReference type="ARBA" id="ARBA00023002"/>
    </source>
</evidence>
<sequence length="348" mass="39270">MEKSAKIYIAGHRGLVGSAILQELKDQGYENLILRTHKQLDLTDQQQTAQFFKDHRPDYVFLAAATVGGIVANNIYRADFIYKNLMIQNNVIHHSYLNGVKKLLFLGSTCIYPKMAPQPMPEDSLLTGPLEYTNEPYAIAKIAGIKMCESYNLQYGTNFISVMPTNLYGPNDNFDLEKSHVLPALIRKMHLGKLLMDGNEQALVKEMDVENFAFAKAELSKHGITKESIELWGTGSPRREFLWSHDMAKACVYLMHNIDFKDVAGEQKEVRNTHLNIGTGEDIEIKELAALIKKTVGYTGKLNWDSSKPDGTPRKLTDVSKLHALGWKHEVSLEKGVDMMYEAYLDKA</sequence>
<feature type="site" description="Important for catalytic activity" evidence="5">
    <location>
        <position position="108"/>
    </location>
</feature>
<dbReference type="FunFam" id="3.40.50.720:FF:000394">
    <property type="entry name" value="GDP-L-fucose synthase"/>
    <property type="match status" value="1"/>
</dbReference>
<dbReference type="RefSeq" id="WP_126445228.1">
    <property type="nucleotide sequence ID" value="NZ_CP034549.1"/>
</dbReference>
<dbReference type="HAMAP" id="MF_00956">
    <property type="entry name" value="GDP_fucose_synth"/>
    <property type="match status" value="1"/>
</dbReference>
<evidence type="ECO:0000256" key="2">
    <source>
        <dbReference type="ARBA" id="ARBA00022857"/>
    </source>
</evidence>
<dbReference type="Gene3D" id="3.40.50.720">
    <property type="entry name" value="NAD(P)-binding Rossmann-like Domain"/>
    <property type="match status" value="1"/>
</dbReference>
<gene>
    <name evidence="5" type="primary">fcl</name>
    <name evidence="7" type="ORF">EJ995_02325</name>
</gene>
<dbReference type="SUPFAM" id="SSF51735">
    <property type="entry name" value="NAD(P)-binding Rossmann-fold domains"/>
    <property type="match status" value="1"/>
</dbReference>
<keyword evidence="2 5" id="KW-0521">NADP</keyword>
<evidence type="ECO:0000256" key="4">
    <source>
        <dbReference type="ARBA" id="ARBA00023235"/>
    </source>
</evidence>
<feature type="binding site" evidence="5">
    <location>
        <position position="232"/>
    </location>
    <ligand>
        <name>substrate</name>
    </ligand>
</feature>
<evidence type="ECO:0000256" key="5">
    <source>
        <dbReference type="HAMAP-Rule" id="MF_00956"/>
    </source>
</evidence>
<dbReference type="InterPro" id="IPR036291">
    <property type="entry name" value="NAD(P)-bd_dom_sf"/>
</dbReference>
<dbReference type="EC" id="1.1.1.271" evidence="5"/>
<feature type="binding site" evidence="5">
    <location>
        <begin position="11"/>
        <end position="17"/>
    </location>
    <ligand>
        <name>NADP(+)</name>
        <dbReference type="ChEBI" id="CHEBI:58349"/>
    </ligand>
</feature>
<dbReference type="GO" id="GO:0016853">
    <property type="term" value="F:isomerase activity"/>
    <property type="evidence" value="ECO:0007669"/>
    <property type="project" value="UniProtKB-KW"/>
</dbReference>
<feature type="domain" description="NAD-dependent epimerase/dehydratase" evidence="6">
    <location>
        <begin position="7"/>
        <end position="263"/>
    </location>
</feature>
<dbReference type="EMBL" id="CP034549">
    <property type="protein sequence ID" value="AZQ43125.1"/>
    <property type="molecule type" value="Genomic_DNA"/>
</dbReference>
<feature type="binding site" evidence="5">
    <location>
        <position position="239"/>
    </location>
    <ligand>
        <name>substrate</name>
    </ligand>
</feature>
<feature type="active site" description="Proton donor/acceptor" evidence="5">
    <location>
        <position position="137"/>
    </location>
</feature>
<dbReference type="Pfam" id="PF01370">
    <property type="entry name" value="Epimerase"/>
    <property type="match status" value="1"/>
</dbReference>
<keyword evidence="4 5" id="KW-0413">Isomerase</keyword>
<feature type="binding site" evidence="5">
    <location>
        <position position="310"/>
    </location>
    <ligand>
        <name>substrate</name>
    </ligand>
</feature>
<evidence type="ECO:0000313" key="8">
    <source>
        <dbReference type="Proteomes" id="UP000279600"/>
    </source>
</evidence>
<dbReference type="InterPro" id="IPR028614">
    <property type="entry name" value="GDP_fucose/colitose_synth"/>
</dbReference>
<dbReference type="GO" id="GO:0050577">
    <property type="term" value="F:GDP-L-fucose synthase activity"/>
    <property type="evidence" value="ECO:0007669"/>
    <property type="project" value="UniProtKB-UniRule"/>
</dbReference>
<evidence type="ECO:0000256" key="1">
    <source>
        <dbReference type="ARBA" id="ARBA00005959"/>
    </source>
</evidence>
<feature type="site" description="Important for catalytic activity" evidence="5">
    <location>
        <position position="110"/>
    </location>
</feature>
<feature type="binding site" evidence="5">
    <location>
        <position position="141"/>
    </location>
    <ligand>
        <name>NADP(+)</name>
        <dbReference type="ChEBI" id="CHEBI:58349"/>
    </ligand>
</feature>
<feature type="binding site" evidence="5">
    <location>
        <begin position="106"/>
        <end position="109"/>
    </location>
    <ligand>
        <name>NADP(+)</name>
        <dbReference type="ChEBI" id="CHEBI:58349"/>
    </ligand>
</feature>
<comment type="pathway">
    <text evidence="5">Nucleotide-sugar biosynthesis; GDP-L-fucose biosynthesis via de novo pathway; GDP-L-fucose from GDP-alpha-D-mannose: step 2/2.</text>
</comment>